<feature type="domain" description="ABC transporter" evidence="11">
    <location>
        <begin position="644"/>
        <end position="900"/>
    </location>
</feature>
<dbReference type="PROSITE" id="PS50893">
    <property type="entry name" value="ABC_TRANSPORTER_2"/>
    <property type="match status" value="2"/>
</dbReference>
<dbReference type="GO" id="GO:0140359">
    <property type="term" value="F:ABC-type transporter activity"/>
    <property type="evidence" value="ECO:0007669"/>
    <property type="project" value="InterPro"/>
</dbReference>
<reference evidence="13 14" key="1">
    <citation type="submission" date="2015-07" db="EMBL/GenBank/DDBJ databases">
        <title>Draft Genome Sequence of Malassezia furfur CBS1878 and Malassezia pachydermatis CBS1879.</title>
        <authorList>
            <person name="Triana S."/>
            <person name="Ohm R."/>
            <person name="Gonzalez A."/>
            <person name="DeCock H."/>
            <person name="Restrepo S."/>
            <person name="Celis A."/>
        </authorList>
    </citation>
    <scope>NUCLEOTIDE SEQUENCE [LARGE SCALE GENOMIC DNA]</scope>
    <source>
        <strain evidence="13 14">CBS 1879</strain>
    </source>
</reference>
<dbReference type="PROSITE" id="PS50929">
    <property type="entry name" value="ABC_TM1F"/>
    <property type="match status" value="2"/>
</dbReference>
<evidence type="ECO:0000256" key="4">
    <source>
        <dbReference type="ARBA" id="ARBA00022737"/>
    </source>
</evidence>
<evidence type="ECO:0000256" key="10">
    <source>
        <dbReference type="SAM" id="Phobius"/>
    </source>
</evidence>
<dbReference type="OrthoDB" id="6500128at2759"/>
<dbReference type="CDD" id="cd18596">
    <property type="entry name" value="ABC_6TM_VMR1_D1_like"/>
    <property type="match status" value="1"/>
</dbReference>
<evidence type="ECO:0000256" key="7">
    <source>
        <dbReference type="ARBA" id="ARBA00022989"/>
    </source>
</evidence>
<feature type="transmembrane region" description="Helical" evidence="10">
    <location>
        <begin position="83"/>
        <end position="105"/>
    </location>
</feature>
<comment type="subcellular location">
    <subcellularLocation>
        <location evidence="1">Membrane</location>
        <topology evidence="1">Multi-pass membrane protein</topology>
    </subcellularLocation>
</comment>
<dbReference type="InterPro" id="IPR003439">
    <property type="entry name" value="ABC_transporter-like_ATP-bd"/>
</dbReference>
<feature type="transmembrane region" description="Helical" evidence="10">
    <location>
        <begin position="579"/>
        <end position="598"/>
    </location>
</feature>
<dbReference type="InterPro" id="IPR050173">
    <property type="entry name" value="ABC_transporter_C-like"/>
</dbReference>
<dbReference type="GO" id="GO:0005524">
    <property type="term" value="F:ATP binding"/>
    <property type="evidence" value="ECO:0007669"/>
    <property type="project" value="UniProtKB-KW"/>
</dbReference>
<organism evidence="13 14">
    <name type="scientific">Malassezia pachydermatis</name>
    <dbReference type="NCBI Taxonomy" id="77020"/>
    <lineage>
        <taxon>Eukaryota</taxon>
        <taxon>Fungi</taxon>
        <taxon>Dikarya</taxon>
        <taxon>Basidiomycota</taxon>
        <taxon>Ustilaginomycotina</taxon>
        <taxon>Malasseziomycetes</taxon>
        <taxon>Malasseziales</taxon>
        <taxon>Malasseziaceae</taxon>
        <taxon>Malassezia</taxon>
    </lineage>
</organism>
<feature type="compositionally biased region" description="Basic and acidic residues" evidence="9">
    <location>
        <begin position="899"/>
        <end position="915"/>
    </location>
</feature>
<dbReference type="Gene3D" id="3.40.50.300">
    <property type="entry name" value="P-loop containing nucleotide triphosphate hydrolases"/>
    <property type="match status" value="2"/>
</dbReference>
<feature type="domain" description="ABC transmembrane type-1" evidence="12">
    <location>
        <begin position="318"/>
        <end position="610"/>
    </location>
</feature>
<dbReference type="InterPro" id="IPR027417">
    <property type="entry name" value="P-loop_NTPase"/>
</dbReference>
<keyword evidence="2" id="KW-0813">Transport</keyword>
<gene>
    <name evidence="13" type="ORF">Malapachy_0128</name>
</gene>
<dbReference type="SUPFAM" id="SSF90123">
    <property type="entry name" value="ABC transporter transmembrane region"/>
    <property type="match status" value="2"/>
</dbReference>
<dbReference type="GO" id="GO:0000329">
    <property type="term" value="C:fungal-type vacuole membrane"/>
    <property type="evidence" value="ECO:0007669"/>
    <property type="project" value="TreeGrafter"/>
</dbReference>
<evidence type="ECO:0000256" key="6">
    <source>
        <dbReference type="ARBA" id="ARBA00022840"/>
    </source>
</evidence>
<keyword evidence="14" id="KW-1185">Reference proteome</keyword>
<dbReference type="SMART" id="SM00382">
    <property type="entry name" value="AAA"/>
    <property type="match status" value="2"/>
</dbReference>
<sequence length="1532" mass="170909">MTFPQTPEATISVSEFVVFALVLLHFIYHLIHSWCSQDVAFPSSVHLSESHQDFSQAMQGDTLVEESVVHEHQFWKRSKTTQYLLYVLTAVGAIVGYWFDVYFWFVFPFMTTLSIYVCDQEISIASHKLKTRWHAICYLFILSTIFFVAEVFRTACGEWKSVARWFCMTLLGLLGVITGTVPGKPRHVATHSKVLELAREDDELSHDEEDTMTSMDIAPTRSASNSILGSLFFMHVMPLVRQAMWKGVVSSVDVPVMGRNMQSETLGLRVRALFLQYVHGADPKTAVPSEQEAKKTLFSRQSRELLYVLVRANTSLFFTLVSMTILSVGMYYAPAFLANQIFTVVGDQRAGMETSRETFFRALPWVLALFLLIIVSSTVQGVLWSCLEGDLAVRLSTQLSTLLYAKTLRRRQEADLKGEGKGSNQVINLHLVDLQRVVSVTFHLFAAITTPLELVVGGYFAYRVLGISALVGLSTTILLMPFIGLLSGLFGRTNERLMTVRDKRMGLLNECFSGIRMIKSQAWESVFQERVDDTRRAELRHQLMSFVCEAVLTCILELNPLLVTLVAFTCYTQVMHQELTPAVAFTSLAIFAELRWTLIMLPKAVTDFVQTLVSSERIATYLISPEVTTAPPFSGANDGSSHLVRLDHATIAWPQVGKVPTFSLQDVTLDFPTGKTLICGRVGSGKSLLLQSLLYETEVLHGTVQCPRSPQTGIPSNEDDLREAAEALNTPGWLRTDLVAYAPQTPFLMNASIRENILFGLPLGDGKRYQATLEACSLAPDLKQMEHGDLTQVGENGTELSGGQKARIGLARAVYSRARTLLLDDVLSAVDTGTAKHMAERVFAGRLLQGRVVLLVSHNVPLLGKLMDQVVYLDDRHVTFHGTPKQFFGSEHYTGWLDGEKDGEAQQDDETHAHQPAELSAIGSKRGSEHREKGNIAWKVWHAYILASSGWTLSLLTTFLFTLSNMWDLVTNAWLRDWTSAPANLHSSEWWLWRYAGLLGIGIGLSIVRWIGIYAMSLKASQVMFSRMLERTLHAPLQFFDKVTRGRLLNRFGQDLNVLDSNFARAIADVVIRVTQLLATLVALFMVGGVGIVVALLALMPLYGFVAQHYLSVARDLQRLTSTSRSMVVNSFSHAVHGVQVIRAFGAQARCTNEMLHVLDNNNRFVWWTSQGSRWVTQMYNLISSFLVLASCVLILLQPNTEPASIDFSLTFLIQLNFILLILMRMYTSLQTNGVAIERIFEYAENIDKEAPSHMERAPPDTWPNHGHVQVDHLTVRYADDTPNVLHDVSFHVPGGTKLAIVGPTGSGKSTLVGALLRLLEAHKGSIQIDGWDISEVGLHDLRSRVRIVAQDPVILSGTLRSALDVMNQFDDEQVLDCLRRVQLITDGSDAFTDLSMPIAEHGANLSQGQRQLLCLARAILHKARVVLFDEASSSIDYTTDMHITDVIREAFHDSTVLTIAHRLRTVIEYDQVLVLDHGRVKEMGEPAKLLQDPSSFFYRLCKDAGPAEFKYLVAMAGKAADVRQTTTFSSS</sequence>
<feature type="transmembrane region" description="Helical" evidence="10">
    <location>
        <begin position="133"/>
        <end position="152"/>
    </location>
</feature>
<feature type="transmembrane region" description="Helical" evidence="10">
    <location>
        <begin position="941"/>
        <end position="963"/>
    </location>
</feature>
<keyword evidence="4" id="KW-0677">Repeat</keyword>
<dbReference type="FunFam" id="3.40.50.300:FF:001354">
    <property type="entry name" value="ATP-binding cassette (ABC) transporter, putative"/>
    <property type="match status" value="1"/>
</dbReference>
<feature type="transmembrane region" description="Helical" evidence="10">
    <location>
        <begin position="1179"/>
        <end position="1197"/>
    </location>
</feature>
<dbReference type="STRING" id="77020.A0A0M8MSA2"/>
<feature type="transmembrane region" description="Helical" evidence="10">
    <location>
        <begin position="362"/>
        <end position="387"/>
    </location>
</feature>
<feature type="domain" description="ABC transporter" evidence="11">
    <location>
        <begin position="1269"/>
        <end position="1503"/>
    </location>
</feature>
<dbReference type="GO" id="GO:0016887">
    <property type="term" value="F:ATP hydrolysis activity"/>
    <property type="evidence" value="ECO:0007669"/>
    <property type="project" value="InterPro"/>
</dbReference>
<dbReference type="GeneID" id="28726536"/>
<evidence type="ECO:0000256" key="8">
    <source>
        <dbReference type="ARBA" id="ARBA00023136"/>
    </source>
</evidence>
<evidence type="ECO:0000256" key="1">
    <source>
        <dbReference type="ARBA" id="ARBA00004141"/>
    </source>
</evidence>
<keyword evidence="5" id="KW-0547">Nucleotide-binding</keyword>
<dbReference type="Proteomes" id="UP000037751">
    <property type="component" value="Unassembled WGS sequence"/>
</dbReference>
<dbReference type="InterPro" id="IPR017871">
    <property type="entry name" value="ABC_transporter-like_CS"/>
</dbReference>
<dbReference type="InterPro" id="IPR044726">
    <property type="entry name" value="ABCC_6TM_D2"/>
</dbReference>
<dbReference type="EMBL" id="LGAV01000006">
    <property type="protein sequence ID" value="KOS13324.1"/>
    <property type="molecule type" value="Genomic_DNA"/>
</dbReference>
<feature type="transmembrane region" description="Helical" evidence="10">
    <location>
        <begin position="467"/>
        <end position="491"/>
    </location>
</feature>
<evidence type="ECO:0000256" key="9">
    <source>
        <dbReference type="SAM" id="MobiDB-lite"/>
    </source>
</evidence>
<evidence type="ECO:0000256" key="5">
    <source>
        <dbReference type="ARBA" id="ARBA00022741"/>
    </source>
</evidence>
<feature type="domain" description="ABC transmembrane type-1" evidence="12">
    <location>
        <begin position="955"/>
        <end position="1232"/>
    </location>
</feature>
<feature type="region of interest" description="Disordered" evidence="9">
    <location>
        <begin position="899"/>
        <end position="928"/>
    </location>
</feature>
<feature type="transmembrane region" description="Helical" evidence="10">
    <location>
        <begin position="437"/>
        <end position="461"/>
    </location>
</feature>
<proteinExistence type="predicted"/>
<feature type="transmembrane region" description="Helical" evidence="10">
    <location>
        <begin position="995"/>
        <end position="1018"/>
    </location>
</feature>
<feature type="transmembrane region" description="Helical" evidence="10">
    <location>
        <begin position="1209"/>
        <end position="1227"/>
    </location>
</feature>
<dbReference type="FunFam" id="1.20.1560.10:FF:000013">
    <property type="entry name" value="ABC transporter C family member 2"/>
    <property type="match status" value="1"/>
</dbReference>
<dbReference type="PANTHER" id="PTHR24223">
    <property type="entry name" value="ATP-BINDING CASSETTE SUB-FAMILY C"/>
    <property type="match status" value="1"/>
</dbReference>
<feature type="transmembrane region" description="Helical" evidence="10">
    <location>
        <begin position="543"/>
        <end position="567"/>
    </location>
</feature>
<dbReference type="InterPro" id="IPR011527">
    <property type="entry name" value="ABC1_TM_dom"/>
</dbReference>
<comment type="caution">
    <text evidence="13">The sequence shown here is derived from an EMBL/GenBank/DDBJ whole genome shotgun (WGS) entry which is preliminary data.</text>
</comment>
<evidence type="ECO:0000256" key="2">
    <source>
        <dbReference type="ARBA" id="ARBA00022448"/>
    </source>
</evidence>
<dbReference type="InterPro" id="IPR036640">
    <property type="entry name" value="ABC1_TM_sf"/>
</dbReference>
<feature type="transmembrane region" description="Helical" evidence="10">
    <location>
        <begin position="12"/>
        <end position="31"/>
    </location>
</feature>
<evidence type="ECO:0000313" key="13">
    <source>
        <dbReference type="EMBL" id="KOS13324.1"/>
    </source>
</evidence>
<keyword evidence="6" id="KW-0067">ATP-binding</keyword>
<dbReference type="InterPro" id="IPR003593">
    <property type="entry name" value="AAA+_ATPase"/>
</dbReference>
<dbReference type="SUPFAM" id="SSF52540">
    <property type="entry name" value="P-loop containing nucleoside triphosphate hydrolases"/>
    <property type="match status" value="2"/>
</dbReference>
<dbReference type="Pfam" id="PF00664">
    <property type="entry name" value="ABC_membrane"/>
    <property type="match status" value="2"/>
</dbReference>
<evidence type="ECO:0000313" key="14">
    <source>
        <dbReference type="Proteomes" id="UP000037751"/>
    </source>
</evidence>
<dbReference type="VEuPathDB" id="FungiDB:Malapachy_0128"/>
<feature type="transmembrane region" description="Helical" evidence="10">
    <location>
        <begin position="222"/>
        <end position="240"/>
    </location>
</feature>
<dbReference type="CDD" id="cd18580">
    <property type="entry name" value="ABC_6TM_ABCC_D2"/>
    <property type="match status" value="1"/>
</dbReference>
<dbReference type="PROSITE" id="PS00211">
    <property type="entry name" value="ABC_TRANSPORTER_1"/>
    <property type="match status" value="2"/>
</dbReference>
<protein>
    <submittedName>
        <fullName evidence="13">Multidrug resistance-associated abc transporter</fullName>
    </submittedName>
</protein>
<dbReference type="CDD" id="cd03244">
    <property type="entry name" value="ABCC_MRP_domain2"/>
    <property type="match status" value="1"/>
</dbReference>
<feature type="transmembrane region" description="Helical" evidence="10">
    <location>
        <begin position="1077"/>
        <end position="1103"/>
    </location>
</feature>
<keyword evidence="7 10" id="KW-1133">Transmembrane helix</keyword>
<name>A0A0M8MSA2_9BASI</name>
<evidence type="ECO:0000259" key="12">
    <source>
        <dbReference type="PROSITE" id="PS50929"/>
    </source>
</evidence>
<keyword evidence="8 10" id="KW-0472">Membrane</keyword>
<dbReference type="RefSeq" id="XP_017990956.1">
    <property type="nucleotide sequence ID" value="XM_018134661.1"/>
</dbReference>
<feature type="transmembrane region" description="Helical" evidence="10">
    <location>
        <begin position="305"/>
        <end position="333"/>
    </location>
</feature>
<dbReference type="Pfam" id="PF00005">
    <property type="entry name" value="ABC_tran"/>
    <property type="match status" value="2"/>
</dbReference>
<evidence type="ECO:0000256" key="3">
    <source>
        <dbReference type="ARBA" id="ARBA00022692"/>
    </source>
</evidence>
<dbReference type="CDD" id="cd03250">
    <property type="entry name" value="ABCC_MRP_domain1"/>
    <property type="match status" value="1"/>
</dbReference>
<feature type="transmembrane region" description="Helical" evidence="10">
    <location>
        <begin position="164"/>
        <end position="183"/>
    </location>
</feature>
<dbReference type="Gene3D" id="1.20.1560.10">
    <property type="entry name" value="ABC transporter type 1, transmembrane domain"/>
    <property type="match status" value="2"/>
</dbReference>
<dbReference type="PANTHER" id="PTHR24223:SF353">
    <property type="entry name" value="ABC TRANSPORTER ATP-BINDING PROTEIN_PERMEASE VMR1-RELATED"/>
    <property type="match status" value="1"/>
</dbReference>
<keyword evidence="3 10" id="KW-0812">Transmembrane</keyword>
<evidence type="ECO:0000259" key="11">
    <source>
        <dbReference type="PROSITE" id="PS50893"/>
    </source>
</evidence>
<accession>A0A0M8MSA2</accession>